<accession>A0AA38GYZ5</accession>
<dbReference type="SUPFAM" id="SSF49764">
    <property type="entry name" value="HSP20-like chaperones"/>
    <property type="match status" value="1"/>
</dbReference>
<evidence type="ECO:0000313" key="7">
    <source>
        <dbReference type="Proteomes" id="UP000824469"/>
    </source>
</evidence>
<dbReference type="PANTHER" id="PTHR11527">
    <property type="entry name" value="HEAT-SHOCK PROTEIN 20 FAMILY MEMBER"/>
    <property type="match status" value="1"/>
</dbReference>
<gene>
    <name evidence="6" type="ORF">KI387_003819</name>
</gene>
<reference evidence="6 7" key="1">
    <citation type="journal article" date="2021" name="Nat. Plants">
        <title>The Taxus genome provides insights into paclitaxel biosynthesis.</title>
        <authorList>
            <person name="Xiong X."/>
            <person name="Gou J."/>
            <person name="Liao Q."/>
            <person name="Li Y."/>
            <person name="Zhou Q."/>
            <person name="Bi G."/>
            <person name="Li C."/>
            <person name="Du R."/>
            <person name="Wang X."/>
            <person name="Sun T."/>
            <person name="Guo L."/>
            <person name="Liang H."/>
            <person name="Lu P."/>
            <person name="Wu Y."/>
            <person name="Zhang Z."/>
            <person name="Ro D.K."/>
            <person name="Shang Y."/>
            <person name="Huang S."/>
            <person name="Yan J."/>
        </authorList>
    </citation>
    <scope>NUCLEOTIDE SEQUENCE [LARGE SCALE GENOMIC DNA]</scope>
    <source>
        <strain evidence="6">Ta-2019</strain>
    </source>
</reference>
<dbReference type="EMBL" id="JAHRHJ020000001">
    <property type="protein sequence ID" value="KAH9331711.1"/>
    <property type="molecule type" value="Genomic_DNA"/>
</dbReference>
<feature type="compositionally biased region" description="Basic and acidic residues" evidence="4">
    <location>
        <begin position="257"/>
        <end position="266"/>
    </location>
</feature>
<dbReference type="InterPro" id="IPR008978">
    <property type="entry name" value="HSP20-like_chaperone"/>
</dbReference>
<sequence>MESNMGVRARNCSDGDDPVSVGGVQIRETRSSYFLNLNLQGLSKDDIQLEMDSQRCLIIRGQKYYQDMGIHRWTWRLVDNGSPTMSSRKRKPFRIPEDVNVGAIRASFHEAGALHVVLPKLRHTRFSPYHIHIHSSSNSNRGRPQLHSSKPQQPQIAEGEKKEQQNGDMDMEMEMVLPGHPEDDMSTVITIEEKCREIPASAWLQRSCEEGDDLMKKQEETVSQSENPHKVAGGEGMKATYHTTTQAKQRSATVPPDEEKERERKFEKRKVGRALIKHPKPFICKGLSHIFSSIATMARQKLGCG</sequence>
<dbReference type="InterPro" id="IPR002068">
    <property type="entry name" value="A-crystallin/Hsp20_dom"/>
</dbReference>
<protein>
    <recommendedName>
        <fullName evidence="5">SHSP domain-containing protein</fullName>
    </recommendedName>
</protein>
<feature type="region of interest" description="Disordered" evidence="4">
    <location>
        <begin position="243"/>
        <end position="266"/>
    </location>
</feature>
<dbReference type="Gene3D" id="2.60.40.790">
    <property type="match status" value="1"/>
</dbReference>
<evidence type="ECO:0000256" key="2">
    <source>
        <dbReference type="PROSITE-ProRule" id="PRU00285"/>
    </source>
</evidence>
<dbReference type="Proteomes" id="UP000824469">
    <property type="component" value="Unassembled WGS sequence"/>
</dbReference>
<evidence type="ECO:0000256" key="3">
    <source>
        <dbReference type="RuleBase" id="RU003616"/>
    </source>
</evidence>
<name>A0AA38GYZ5_TAXCH</name>
<keyword evidence="7" id="KW-1185">Reference proteome</keyword>
<dbReference type="PROSITE" id="PS01031">
    <property type="entry name" value="SHSP"/>
    <property type="match status" value="1"/>
</dbReference>
<evidence type="ECO:0000256" key="4">
    <source>
        <dbReference type="SAM" id="MobiDB-lite"/>
    </source>
</evidence>
<evidence type="ECO:0000259" key="5">
    <source>
        <dbReference type="PROSITE" id="PS01031"/>
    </source>
</evidence>
<proteinExistence type="inferred from homology"/>
<dbReference type="AlphaFoldDB" id="A0AA38GYZ5"/>
<comment type="similarity">
    <text evidence="2 3">Belongs to the small heat shock protein (HSP20) family.</text>
</comment>
<dbReference type="CDD" id="cd06464">
    <property type="entry name" value="ACD_sHsps-like"/>
    <property type="match status" value="1"/>
</dbReference>
<dbReference type="InterPro" id="IPR031107">
    <property type="entry name" value="Small_HSP"/>
</dbReference>
<keyword evidence="1" id="KW-0346">Stress response</keyword>
<organism evidence="6 7">
    <name type="scientific">Taxus chinensis</name>
    <name type="common">Chinese yew</name>
    <name type="synonym">Taxus wallichiana var. chinensis</name>
    <dbReference type="NCBI Taxonomy" id="29808"/>
    <lineage>
        <taxon>Eukaryota</taxon>
        <taxon>Viridiplantae</taxon>
        <taxon>Streptophyta</taxon>
        <taxon>Embryophyta</taxon>
        <taxon>Tracheophyta</taxon>
        <taxon>Spermatophyta</taxon>
        <taxon>Pinopsida</taxon>
        <taxon>Pinidae</taxon>
        <taxon>Conifers II</taxon>
        <taxon>Cupressales</taxon>
        <taxon>Taxaceae</taxon>
        <taxon>Taxus</taxon>
    </lineage>
</organism>
<dbReference type="Pfam" id="PF00011">
    <property type="entry name" value="HSP20"/>
    <property type="match status" value="1"/>
</dbReference>
<feature type="compositionally biased region" description="Polar residues" evidence="4">
    <location>
        <begin position="146"/>
        <end position="155"/>
    </location>
</feature>
<evidence type="ECO:0000313" key="6">
    <source>
        <dbReference type="EMBL" id="KAH9331711.1"/>
    </source>
</evidence>
<comment type="caution">
    <text evidence="6">The sequence shown here is derived from an EMBL/GenBank/DDBJ whole genome shotgun (WGS) entry which is preliminary data.</text>
</comment>
<feature type="region of interest" description="Disordered" evidence="4">
    <location>
        <begin position="132"/>
        <end position="168"/>
    </location>
</feature>
<feature type="domain" description="SHSP" evidence="5">
    <location>
        <begin position="10"/>
        <end position="136"/>
    </location>
</feature>
<feature type="compositionally biased region" description="Polar residues" evidence="4">
    <location>
        <begin position="243"/>
        <end position="252"/>
    </location>
</feature>
<evidence type="ECO:0000256" key="1">
    <source>
        <dbReference type="ARBA" id="ARBA00023016"/>
    </source>
</evidence>